<protein>
    <recommendedName>
        <fullName evidence="4">MFS transporter</fullName>
    </recommendedName>
</protein>
<dbReference type="SUPFAM" id="SSF103473">
    <property type="entry name" value="MFS general substrate transporter"/>
    <property type="match status" value="1"/>
</dbReference>
<reference evidence="2 3" key="1">
    <citation type="submission" date="2018-06" db="EMBL/GenBank/DDBJ databases">
        <title>Complete Genome Sequence of Bacillus velezensis DSYZ, a Plant Growth-Promoting Rhizobacterium with Antifungal Activity.</title>
        <authorList>
            <person name="Du B."/>
            <person name="Ding Y."/>
            <person name="Liu K."/>
            <person name="Yao L."/>
            <person name="Wang C."/>
            <person name="Li H."/>
            <person name="Liu H."/>
        </authorList>
    </citation>
    <scope>NUCLEOTIDE SEQUENCE [LARGE SCALE GENOMIC DNA]</scope>
    <source>
        <strain evidence="2 3">DSYZ</strain>
    </source>
</reference>
<dbReference type="RefSeq" id="WP_040238091.1">
    <property type="nucleotide sequence ID" value="NZ_CP015443.1"/>
</dbReference>
<evidence type="ECO:0008006" key="4">
    <source>
        <dbReference type="Google" id="ProtNLM"/>
    </source>
</evidence>
<feature type="transmembrane region" description="Helical" evidence="1">
    <location>
        <begin position="26"/>
        <end position="46"/>
    </location>
</feature>
<proteinExistence type="predicted"/>
<dbReference type="EMBL" id="CP030150">
    <property type="protein sequence ID" value="AWX72286.1"/>
    <property type="molecule type" value="Genomic_DNA"/>
</dbReference>
<keyword evidence="1" id="KW-0812">Transmembrane</keyword>
<dbReference type="AlphaFoldDB" id="A0ABC8D8Y4"/>
<dbReference type="Proteomes" id="UP000250069">
    <property type="component" value="Chromosome"/>
</dbReference>
<dbReference type="InterPro" id="IPR036259">
    <property type="entry name" value="MFS_trans_sf"/>
</dbReference>
<keyword evidence="1" id="KW-0472">Membrane</keyword>
<evidence type="ECO:0000313" key="2">
    <source>
        <dbReference type="EMBL" id="AWX72286.1"/>
    </source>
</evidence>
<evidence type="ECO:0000256" key="1">
    <source>
        <dbReference type="SAM" id="Phobius"/>
    </source>
</evidence>
<gene>
    <name evidence="2" type="ORF">BVDSYZ_09720</name>
</gene>
<organism evidence="2 3">
    <name type="scientific">Bacillus velezensis</name>
    <dbReference type="NCBI Taxonomy" id="492670"/>
    <lineage>
        <taxon>Bacteria</taxon>
        <taxon>Bacillati</taxon>
        <taxon>Bacillota</taxon>
        <taxon>Bacilli</taxon>
        <taxon>Bacillales</taxon>
        <taxon>Bacillaceae</taxon>
        <taxon>Bacillus</taxon>
        <taxon>Bacillus amyloliquefaciens group</taxon>
    </lineage>
</organism>
<evidence type="ECO:0000313" key="3">
    <source>
        <dbReference type="Proteomes" id="UP000250069"/>
    </source>
</evidence>
<keyword evidence="1" id="KW-1133">Transmembrane helix</keyword>
<sequence length="72" mass="8252">MRWISFIHVLAQLSGMSMSGYVVREWGWHAAFWIGSGLGLCLSFMIREMKTTAMFGFTMARKKSACCLFVYD</sequence>
<name>A0ABC8D8Y4_BACVE</name>
<accession>A0ABC8D8Y4</accession>